<evidence type="ECO:0000313" key="2">
    <source>
        <dbReference type="EMBL" id="KAJ8303575.1"/>
    </source>
</evidence>
<dbReference type="EMBL" id="JARBDR010000917">
    <property type="protein sequence ID" value="KAJ8303575.1"/>
    <property type="molecule type" value="Genomic_DNA"/>
</dbReference>
<dbReference type="Proteomes" id="UP001217089">
    <property type="component" value="Unassembled WGS sequence"/>
</dbReference>
<name>A0ABQ9EEI7_TEGGR</name>
<proteinExistence type="predicted"/>
<reference evidence="2 3" key="1">
    <citation type="submission" date="2022-12" db="EMBL/GenBank/DDBJ databases">
        <title>Chromosome-level genome of Tegillarca granosa.</title>
        <authorList>
            <person name="Kim J."/>
        </authorList>
    </citation>
    <scope>NUCLEOTIDE SEQUENCE [LARGE SCALE GENOMIC DNA]</scope>
    <source>
        <strain evidence="2">Teg-2019</strain>
        <tissue evidence="2">Adductor muscle</tissue>
    </source>
</reference>
<feature type="transmembrane region" description="Helical" evidence="1">
    <location>
        <begin position="24"/>
        <end position="46"/>
    </location>
</feature>
<gene>
    <name evidence="2" type="ORF">KUTeg_019971</name>
</gene>
<comment type="caution">
    <text evidence="2">The sequence shown here is derived from an EMBL/GenBank/DDBJ whole genome shotgun (WGS) entry which is preliminary data.</text>
</comment>
<keyword evidence="1" id="KW-0812">Transmembrane</keyword>
<protein>
    <submittedName>
        <fullName evidence="2">Uncharacterized protein</fullName>
    </submittedName>
</protein>
<sequence length="103" mass="12405">MNFLLHRHKHSWCLYSNILKYEKFLNVMSVCLSVSYLALAAGMLCFSTRFGCLEAQKEEKDIIPIIQEFFDDVGKSFDSIPWYKLKKTKFYRKFENEYDEIRR</sequence>
<accession>A0ABQ9EEI7</accession>
<organism evidence="2 3">
    <name type="scientific">Tegillarca granosa</name>
    <name type="common">Malaysian cockle</name>
    <name type="synonym">Anadara granosa</name>
    <dbReference type="NCBI Taxonomy" id="220873"/>
    <lineage>
        <taxon>Eukaryota</taxon>
        <taxon>Metazoa</taxon>
        <taxon>Spiralia</taxon>
        <taxon>Lophotrochozoa</taxon>
        <taxon>Mollusca</taxon>
        <taxon>Bivalvia</taxon>
        <taxon>Autobranchia</taxon>
        <taxon>Pteriomorphia</taxon>
        <taxon>Arcoida</taxon>
        <taxon>Arcoidea</taxon>
        <taxon>Arcidae</taxon>
        <taxon>Tegillarca</taxon>
    </lineage>
</organism>
<keyword evidence="1" id="KW-1133">Transmembrane helix</keyword>
<keyword evidence="3" id="KW-1185">Reference proteome</keyword>
<evidence type="ECO:0000313" key="3">
    <source>
        <dbReference type="Proteomes" id="UP001217089"/>
    </source>
</evidence>
<keyword evidence="1" id="KW-0472">Membrane</keyword>
<evidence type="ECO:0000256" key="1">
    <source>
        <dbReference type="SAM" id="Phobius"/>
    </source>
</evidence>